<evidence type="ECO:0000256" key="4">
    <source>
        <dbReference type="ARBA" id="ARBA00013039"/>
    </source>
</evidence>
<dbReference type="PANTHER" id="PTHR22936:SF69">
    <property type="entry name" value="RHOMBOID-LIKE PROTEIN"/>
    <property type="match status" value="1"/>
</dbReference>
<evidence type="ECO:0000256" key="1">
    <source>
        <dbReference type="ARBA" id="ARBA00000156"/>
    </source>
</evidence>
<feature type="transmembrane region" description="Helical" evidence="11">
    <location>
        <begin position="349"/>
        <end position="366"/>
    </location>
</feature>
<evidence type="ECO:0000256" key="9">
    <source>
        <dbReference type="ARBA" id="ARBA00022989"/>
    </source>
</evidence>
<evidence type="ECO:0000313" key="15">
    <source>
        <dbReference type="Proteomes" id="UP001149090"/>
    </source>
</evidence>
<dbReference type="Gene3D" id="1.20.1540.10">
    <property type="entry name" value="Rhomboid-like"/>
    <property type="match status" value="1"/>
</dbReference>
<dbReference type="OrthoDB" id="17726at2759"/>
<evidence type="ECO:0000256" key="6">
    <source>
        <dbReference type="ARBA" id="ARBA00022692"/>
    </source>
</evidence>
<feature type="transmembrane region" description="Helical" evidence="11">
    <location>
        <begin position="200"/>
        <end position="218"/>
    </location>
</feature>
<keyword evidence="10 11" id="KW-0472">Membrane</keyword>
<dbReference type="Pfam" id="PF01694">
    <property type="entry name" value="Rhomboid"/>
    <property type="match status" value="1"/>
</dbReference>
<comment type="similarity">
    <text evidence="3 11">Belongs to the peptidase S54 family.</text>
</comment>
<organism evidence="14 15">
    <name type="scientific">Anaeramoeba ignava</name>
    <name type="common">Anaerobic marine amoeba</name>
    <dbReference type="NCBI Taxonomy" id="1746090"/>
    <lineage>
        <taxon>Eukaryota</taxon>
        <taxon>Metamonada</taxon>
        <taxon>Anaeramoebidae</taxon>
        <taxon>Anaeramoeba</taxon>
    </lineage>
</organism>
<comment type="catalytic activity">
    <reaction evidence="1 11">
        <text>Cleaves type-1 transmembrane domains using a catalytic dyad composed of serine and histidine that are contributed by different transmembrane domains.</text>
        <dbReference type="EC" id="3.4.21.105"/>
    </reaction>
</comment>
<dbReference type="GO" id="GO:0016020">
    <property type="term" value="C:membrane"/>
    <property type="evidence" value="ECO:0007669"/>
    <property type="project" value="UniProtKB-SubCell"/>
</dbReference>
<keyword evidence="9 11" id="KW-1133">Transmembrane helix</keyword>
<keyword evidence="6 11" id="KW-0812">Transmembrane</keyword>
<keyword evidence="7 11" id="KW-0378">Hydrolase</keyword>
<evidence type="ECO:0000259" key="13">
    <source>
        <dbReference type="Pfam" id="PF01694"/>
    </source>
</evidence>
<keyword evidence="8 11" id="KW-0720">Serine protease</keyword>
<feature type="transmembrane region" description="Helical" evidence="11">
    <location>
        <begin position="400"/>
        <end position="421"/>
    </location>
</feature>
<evidence type="ECO:0000313" key="14">
    <source>
        <dbReference type="EMBL" id="KAJ5066311.1"/>
    </source>
</evidence>
<proteinExistence type="inferred from homology"/>
<feature type="region of interest" description="Disordered" evidence="12">
    <location>
        <begin position="150"/>
        <end position="173"/>
    </location>
</feature>
<dbReference type="GO" id="GO:0006508">
    <property type="term" value="P:proteolysis"/>
    <property type="evidence" value="ECO:0007669"/>
    <property type="project" value="UniProtKB-KW"/>
</dbReference>
<dbReference type="SUPFAM" id="SSF144091">
    <property type="entry name" value="Rhomboid-like"/>
    <property type="match status" value="1"/>
</dbReference>
<feature type="transmembrane region" description="Helical" evidence="11">
    <location>
        <begin position="372"/>
        <end position="393"/>
    </location>
</feature>
<dbReference type="EMBL" id="JAPDFW010000147">
    <property type="protein sequence ID" value="KAJ5066311.1"/>
    <property type="molecule type" value="Genomic_DNA"/>
</dbReference>
<evidence type="ECO:0000256" key="3">
    <source>
        <dbReference type="ARBA" id="ARBA00009045"/>
    </source>
</evidence>
<evidence type="ECO:0000256" key="5">
    <source>
        <dbReference type="ARBA" id="ARBA00022670"/>
    </source>
</evidence>
<dbReference type="InterPro" id="IPR022764">
    <property type="entry name" value="Peptidase_S54_rhomboid_dom"/>
</dbReference>
<feature type="transmembrane region" description="Helical" evidence="11">
    <location>
        <begin position="294"/>
        <end position="313"/>
    </location>
</feature>
<dbReference type="AlphaFoldDB" id="A0A9Q0R4U3"/>
<dbReference type="OMA" id="REHRIIF"/>
<dbReference type="PANTHER" id="PTHR22936">
    <property type="entry name" value="RHOMBOID-RELATED"/>
    <property type="match status" value="1"/>
</dbReference>
<evidence type="ECO:0000256" key="2">
    <source>
        <dbReference type="ARBA" id="ARBA00004141"/>
    </source>
</evidence>
<name>A0A9Q0R4U3_ANAIG</name>
<feature type="compositionally biased region" description="Basic residues" evidence="12">
    <location>
        <begin position="31"/>
        <end position="48"/>
    </location>
</feature>
<evidence type="ECO:0000256" key="7">
    <source>
        <dbReference type="ARBA" id="ARBA00022801"/>
    </source>
</evidence>
<evidence type="ECO:0000256" key="11">
    <source>
        <dbReference type="RuleBase" id="RU362115"/>
    </source>
</evidence>
<feature type="compositionally biased region" description="Basic and acidic residues" evidence="12">
    <location>
        <begin position="9"/>
        <end position="30"/>
    </location>
</feature>
<dbReference type="InterPro" id="IPR002610">
    <property type="entry name" value="Peptidase_S54_rhomboid-like"/>
</dbReference>
<feature type="domain" description="Peptidase S54 rhomboid" evidence="13">
    <location>
        <begin position="253"/>
        <end position="389"/>
    </location>
</feature>
<protein>
    <recommendedName>
        <fullName evidence="4">rhomboid protease</fullName>
        <ecNumber evidence="4">3.4.21.105</ecNumber>
    </recommendedName>
</protein>
<evidence type="ECO:0000256" key="12">
    <source>
        <dbReference type="SAM" id="MobiDB-lite"/>
    </source>
</evidence>
<comment type="function">
    <text evidence="11">Serine protease involved in intramembrane proteolysis.</text>
</comment>
<evidence type="ECO:0000256" key="8">
    <source>
        <dbReference type="ARBA" id="ARBA00022825"/>
    </source>
</evidence>
<dbReference type="GO" id="GO:0004252">
    <property type="term" value="F:serine-type endopeptidase activity"/>
    <property type="evidence" value="ECO:0007669"/>
    <property type="project" value="InterPro"/>
</dbReference>
<dbReference type="EC" id="3.4.21.105" evidence="4"/>
<feature type="transmembrane region" description="Helical" evidence="11">
    <location>
        <begin position="319"/>
        <end position="337"/>
    </location>
</feature>
<dbReference type="Proteomes" id="UP001149090">
    <property type="component" value="Unassembled WGS sequence"/>
</dbReference>
<comment type="caution">
    <text evidence="14">The sequence shown here is derived from an EMBL/GenBank/DDBJ whole genome shotgun (WGS) entry which is preliminary data.</text>
</comment>
<comment type="subcellular location">
    <subcellularLocation>
        <location evidence="2 11">Membrane</location>
        <topology evidence="2 11">Multi-pass membrane protein</topology>
    </subcellularLocation>
</comment>
<feature type="transmembrane region" description="Helical" evidence="11">
    <location>
        <begin position="255"/>
        <end position="273"/>
    </location>
</feature>
<sequence length="460" mass="52259">MSESSEIELSEKKEIKEEDKSEDKSEDKKQEHKHKYKHKHKHKHKKDKKEKQDKQDIEMGSDSENKNTGQMTRKRSGFGTWKQTFRGTLGFLPKEEQKEHDKQWQNFSTFRRKARPLLEHQETLQLHFDPNQTGPENAQNIDGEWQPTFVSSDDEPVDGGTKTNPDDPNKFTPKEKAKARAKAQAQAKLYEEPQKEHKPYFIWIVSLVDVVMMIVALVKNHGFESFQLNPWGGPSQQTLVDLGAKDGPKIKDGQWWRFITPIFLHVGIIHLLLNLSFQWRGGKQIEQSVGTIRVAIIYMLAGIGGNLLSVVFLPNLVQVGASGALFGLLAVLLCDLLQNWKQIYEPKSSLIKMIVVIILSFGLGLLPAVDNFAHIGGFVVGLLSGIILMPYINFGKTRKILVLIAIPLLIAYYVILFAVFYRDIEGDAWCSFCKYANCIPVKGWCDNLDGTEVKKTDIQS</sequence>
<keyword evidence="5 11" id="KW-0645">Protease</keyword>
<gene>
    <name evidence="14" type="ORF">M0811_03644</name>
</gene>
<evidence type="ECO:0000256" key="10">
    <source>
        <dbReference type="ARBA" id="ARBA00023136"/>
    </source>
</evidence>
<feature type="region of interest" description="Disordered" evidence="12">
    <location>
        <begin position="1"/>
        <end position="85"/>
    </location>
</feature>
<feature type="compositionally biased region" description="Basic and acidic residues" evidence="12">
    <location>
        <begin position="164"/>
        <end position="173"/>
    </location>
</feature>
<dbReference type="InterPro" id="IPR035952">
    <property type="entry name" value="Rhomboid-like_sf"/>
</dbReference>
<accession>A0A9Q0R4U3</accession>
<reference evidence="14" key="1">
    <citation type="submission" date="2022-10" db="EMBL/GenBank/DDBJ databases">
        <title>Novel sulphate-reducing endosymbionts in the free-living metamonad Anaeramoeba.</title>
        <authorList>
            <person name="Jerlstrom-Hultqvist J."/>
            <person name="Cepicka I."/>
            <person name="Gallot-Lavallee L."/>
            <person name="Salas-Leiva D."/>
            <person name="Curtis B.A."/>
            <person name="Zahonova K."/>
            <person name="Pipaliya S."/>
            <person name="Dacks J."/>
            <person name="Roger A.J."/>
        </authorList>
    </citation>
    <scope>NUCLEOTIDE SEQUENCE</scope>
    <source>
        <strain evidence="14">BMAN</strain>
    </source>
</reference>
<keyword evidence="15" id="KW-1185">Reference proteome</keyword>